<evidence type="ECO:0000313" key="2">
    <source>
        <dbReference type="Proteomes" id="UP000075430"/>
    </source>
</evidence>
<reference evidence="2" key="1">
    <citation type="submission" date="2016-02" db="EMBL/GenBank/DDBJ databases">
        <authorList>
            <person name="Dunlap C."/>
        </authorList>
    </citation>
    <scope>NUCLEOTIDE SEQUENCE [LARGE SCALE GENOMIC DNA]</scope>
    <source>
        <strain evidence="2">NRRL B-41092</strain>
    </source>
</reference>
<dbReference type="AlphaFoldDB" id="A0A150FB73"/>
<evidence type="ECO:0000313" key="1">
    <source>
        <dbReference type="EMBL" id="KXZ22384.1"/>
    </source>
</evidence>
<dbReference type="Proteomes" id="UP000075430">
    <property type="component" value="Unassembled WGS sequence"/>
</dbReference>
<dbReference type="RefSeq" id="WP_061520727.1">
    <property type="nucleotide sequence ID" value="NZ_JARLZY010000019.1"/>
</dbReference>
<proteinExistence type="predicted"/>
<accession>A0A150FB73</accession>
<sequence>MKSIQEIIAQEPVFLNDWSNKEEVLSDFDGEQWNYCSDKKVDRDVNILFASYGHANYSGNAWVLFEKDGELYEVNGSHCSCYGLEGQYSPEVVVLSELENRLVNGTFGEDDWSDNNFKKELCHFLDVGFKLNREEF</sequence>
<organism evidence="1 2">
    <name type="scientific">Bacillus nakamurai</name>
    <dbReference type="NCBI Taxonomy" id="1793963"/>
    <lineage>
        <taxon>Bacteria</taxon>
        <taxon>Bacillati</taxon>
        <taxon>Bacillota</taxon>
        <taxon>Bacilli</taxon>
        <taxon>Bacillales</taxon>
        <taxon>Bacillaceae</taxon>
        <taxon>Bacillus</taxon>
    </lineage>
</organism>
<keyword evidence="2" id="KW-1185">Reference proteome</keyword>
<comment type="caution">
    <text evidence="1">The sequence shown here is derived from an EMBL/GenBank/DDBJ whole genome shotgun (WGS) entry which is preliminary data.</text>
</comment>
<dbReference type="EMBL" id="LSBA01000005">
    <property type="protein sequence ID" value="KXZ22384.1"/>
    <property type="molecule type" value="Genomic_DNA"/>
</dbReference>
<dbReference type="OrthoDB" id="8455668at2"/>
<dbReference type="STRING" id="1793963.AXI58_10360"/>
<gene>
    <name evidence="1" type="ORF">AXI58_10360</name>
</gene>
<name>A0A150FB73_9BACI</name>
<protein>
    <submittedName>
        <fullName evidence="1">Uncharacterized protein</fullName>
    </submittedName>
</protein>